<dbReference type="AlphaFoldDB" id="A0A5C6TJA2"/>
<dbReference type="Proteomes" id="UP000321331">
    <property type="component" value="Unassembled WGS sequence"/>
</dbReference>
<dbReference type="EMBL" id="VMNF01000003">
    <property type="protein sequence ID" value="TXC11210.1"/>
    <property type="molecule type" value="Genomic_DNA"/>
</dbReference>
<accession>A0A5C6TJA2</accession>
<organism evidence="1 2">
    <name type="scientific">Fusarium oxysporum f. sp. cubense</name>
    <dbReference type="NCBI Taxonomy" id="61366"/>
    <lineage>
        <taxon>Eukaryota</taxon>
        <taxon>Fungi</taxon>
        <taxon>Dikarya</taxon>
        <taxon>Ascomycota</taxon>
        <taxon>Pezizomycotina</taxon>
        <taxon>Sordariomycetes</taxon>
        <taxon>Hypocreomycetidae</taxon>
        <taxon>Hypocreales</taxon>
        <taxon>Nectriaceae</taxon>
        <taxon>Fusarium</taxon>
        <taxon>Fusarium oxysporum species complex</taxon>
    </lineage>
</organism>
<reference evidence="1 2" key="1">
    <citation type="submission" date="2019-07" db="EMBL/GenBank/DDBJ databases">
        <title>The First High-Quality Draft Genome Sequence of the Causal Agent of the Current Panama Disease Epidemic.</title>
        <authorList>
            <person name="Warmington R.J."/>
            <person name="Kay W."/>
            <person name="Jeffries A."/>
            <person name="Bebber D."/>
            <person name="Moore K."/>
            <person name="Studholme D.J."/>
        </authorList>
    </citation>
    <scope>NUCLEOTIDE SEQUENCE [LARGE SCALE GENOMIC DNA]</scope>
    <source>
        <strain evidence="1 2">TR4</strain>
    </source>
</reference>
<proteinExistence type="predicted"/>
<comment type="caution">
    <text evidence="1">The sequence shown here is derived from an EMBL/GenBank/DDBJ whole genome shotgun (WGS) entry which is preliminary data.</text>
</comment>
<evidence type="ECO:0000313" key="1">
    <source>
        <dbReference type="EMBL" id="TXC11210.1"/>
    </source>
</evidence>
<sequence length="80" mass="9378">MSSLVRPLSPQQCSYVQLARIRWVREEILSIYHVKPCIQYGSAQVRLLCRAFHRRGFSLCPPHSLSSHFKSLPLWQNKLQ</sequence>
<gene>
    <name evidence="1" type="ORF">FocTR4_00007652</name>
</gene>
<name>A0A5C6TJA2_FUSOC</name>
<protein>
    <submittedName>
        <fullName evidence="1">Uncharacterized protein</fullName>
    </submittedName>
</protein>
<evidence type="ECO:0000313" key="2">
    <source>
        <dbReference type="Proteomes" id="UP000321331"/>
    </source>
</evidence>